<evidence type="ECO:0000313" key="10">
    <source>
        <dbReference type="EMBL" id="QJR76882.1"/>
    </source>
</evidence>
<evidence type="ECO:0000256" key="2">
    <source>
        <dbReference type="ARBA" id="ARBA00022603"/>
    </source>
</evidence>
<keyword evidence="1 6" id="KW-0963">Cytoplasm</keyword>
<dbReference type="RefSeq" id="WP_007835636.1">
    <property type="nucleotide sequence ID" value="NZ_BAABYF010000001.1"/>
</dbReference>
<evidence type="ECO:0000313" key="13">
    <source>
        <dbReference type="Proteomes" id="UP000294527"/>
    </source>
</evidence>
<evidence type="ECO:0000256" key="6">
    <source>
        <dbReference type="HAMAP-Rule" id="MF_01872"/>
    </source>
</evidence>
<reference evidence="9" key="5">
    <citation type="submission" date="2023-10" db="EMBL/GenBank/DDBJ databases">
        <title>Genome of Potential pathogenic bacteria in Crohn's disease.</title>
        <authorList>
            <person name="Rodriguez-Palacios A."/>
        </authorList>
    </citation>
    <scope>NUCLEOTIDE SEQUENCE</scope>
    <source>
        <strain evidence="9">CavFT-hAR62</strain>
    </source>
</reference>
<dbReference type="eggNOG" id="COG4123">
    <property type="taxonomic scope" value="Bacteria"/>
</dbReference>
<dbReference type="GeneID" id="93447206"/>
<organism evidence="11 13">
    <name type="scientific">Phocaeicola dorei</name>
    <dbReference type="NCBI Taxonomy" id="357276"/>
    <lineage>
        <taxon>Bacteria</taxon>
        <taxon>Pseudomonadati</taxon>
        <taxon>Bacteroidota</taxon>
        <taxon>Bacteroidia</taxon>
        <taxon>Bacteroidales</taxon>
        <taxon>Bacteroidaceae</taxon>
        <taxon>Phocaeicola</taxon>
    </lineage>
</organism>
<evidence type="ECO:0000313" key="12">
    <source>
        <dbReference type="EMBL" id="WHX08505.1"/>
    </source>
</evidence>
<dbReference type="EMBL" id="CP126056">
    <property type="protein sequence ID" value="WHX08505.1"/>
    <property type="molecule type" value="Genomic_DNA"/>
</dbReference>
<dbReference type="PROSITE" id="PS00092">
    <property type="entry name" value="N6_MTASE"/>
    <property type="match status" value="1"/>
</dbReference>
<protein>
    <recommendedName>
        <fullName evidence="6">tRNA1(Val) (adenine(37)-N6)-methyltransferase</fullName>
        <ecNumber evidence="6">2.1.1.223</ecNumber>
    </recommendedName>
    <alternativeName>
        <fullName evidence="6">tRNA m6A37 methyltransferase</fullName>
    </alternativeName>
</protein>
<dbReference type="Proteomes" id="UP000294527">
    <property type="component" value="Unassembled WGS sequence"/>
</dbReference>
<reference evidence="12" key="4">
    <citation type="journal article" date="2023" name="Nat. Commun.">
        <title>Identification of a novel Human Milk Oligosaccharides utilization cluster in the infant gut commensal Bacteroides dorei.</title>
        <authorList>
            <person name="Kijner S."/>
            <person name="Ennis D."/>
            <person name="Shmorak S."/>
            <person name="Florentin A."/>
            <person name="Yassour M."/>
        </authorList>
    </citation>
    <scope>NUCLEOTIDE SEQUENCE</scope>
    <source>
        <strain evidence="12">2</strain>
    </source>
</reference>
<dbReference type="GO" id="GO:0016430">
    <property type="term" value="F:tRNA (adenine-N6)-methyltransferase activity"/>
    <property type="evidence" value="ECO:0007669"/>
    <property type="project" value="UniProtKB-UniRule"/>
</dbReference>
<dbReference type="PANTHER" id="PTHR47739">
    <property type="entry name" value="TRNA1(VAL) (ADENINE(37)-N6)-METHYLTRANSFERASE"/>
    <property type="match status" value="1"/>
</dbReference>
<feature type="domain" description="Methyltransferase small" evidence="7">
    <location>
        <begin position="35"/>
        <end position="118"/>
    </location>
</feature>
<evidence type="ECO:0000313" key="11">
    <source>
        <dbReference type="EMBL" id="TDA75801.1"/>
    </source>
</evidence>
<dbReference type="EC" id="2.1.1.223" evidence="6"/>
<evidence type="ECO:0000313" key="8">
    <source>
        <dbReference type="EMBL" id="KAA5380207.1"/>
    </source>
</evidence>
<evidence type="ECO:0000313" key="15">
    <source>
        <dbReference type="Proteomes" id="UP000500949"/>
    </source>
</evidence>
<dbReference type="PANTHER" id="PTHR47739:SF1">
    <property type="entry name" value="TRNA1(VAL) (ADENINE(37)-N6)-METHYLTRANSFERASE"/>
    <property type="match status" value="1"/>
</dbReference>
<dbReference type="Proteomes" id="UP000347681">
    <property type="component" value="Unassembled WGS sequence"/>
</dbReference>
<comment type="similarity">
    <text evidence="6">Belongs to the methyltransferase superfamily. tRNA (adenine-N(6)-)-methyltransferase family.</text>
</comment>
<dbReference type="GO" id="GO:0032259">
    <property type="term" value="P:methylation"/>
    <property type="evidence" value="ECO:0007669"/>
    <property type="project" value="UniProtKB-KW"/>
</dbReference>
<dbReference type="SUPFAM" id="SSF53335">
    <property type="entry name" value="S-adenosyl-L-methionine-dependent methyltransferases"/>
    <property type="match status" value="1"/>
</dbReference>
<evidence type="ECO:0000256" key="1">
    <source>
        <dbReference type="ARBA" id="ARBA00022490"/>
    </source>
</evidence>
<dbReference type="CDD" id="cd02440">
    <property type="entry name" value="AdoMet_MTases"/>
    <property type="match status" value="1"/>
</dbReference>
<evidence type="ECO:0000313" key="14">
    <source>
        <dbReference type="Proteomes" id="UP000347681"/>
    </source>
</evidence>
<evidence type="ECO:0000259" key="7">
    <source>
        <dbReference type="Pfam" id="PF05175"/>
    </source>
</evidence>
<dbReference type="Proteomes" id="UP000500949">
    <property type="component" value="Chromosome"/>
</dbReference>
<proteinExistence type="inferred from homology"/>
<gene>
    <name evidence="11" type="ORF">E1I98_05205</name>
    <name evidence="8" type="ORF">F2Y61_18710</name>
    <name evidence="10" type="ORF">GKD17_11035</name>
    <name evidence="12" type="ORF">QNN11_13335</name>
    <name evidence="9" type="ORF">RVH45_01810</name>
</gene>
<dbReference type="EMBL" id="SLTU01000001">
    <property type="protein sequence ID" value="TDA75801.1"/>
    <property type="molecule type" value="Genomic_DNA"/>
</dbReference>
<keyword evidence="4 6" id="KW-0949">S-adenosyl-L-methionine</keyword>
<dbReference type="EMBL" id="VVZB01000014">
    <property type="protein sequence ID" value="KAA5380207.1"/>
    <property type="molecule type" value="Genomic_DNA"/>
</dbReference>
<keyword evidence="5 6" id="KW-0819">tRNA processing</keyword>
<reference evidence="10 15" key="3">
    <citation type="submission" date="2019-11" db="EMBL/GenBank/DDBJ databases">
        <title>Complete genome sequence of Bacteroides dorei DSM 17855.</title>
        <authorList>
            <person name="Russell J.T."/>
        </authorList>
    </citation>
    <scope>NUCLEOTIDE SEQUENCE [LARGE SCALE GENOMIC DNA]</scope>
    <source>
        <strain evidence="10 15">DSM 17855</strain>
    </source>
</reference>
<dbReference type="EMBL" id="JAWDEV010000001">
    <property type="protein sequence ID" value="MDU0268654.1"/>
    <property type="molecule type" value="Genomic_DNA"/>
</dbReference>
<dbReference type="GO" id="GO:0005737">
    <property type="term" value="C:cytoplasm"/>
    <property type="evidence" value="ECO:0007669"/>
    <property type="project" value="UniProtKB-SubCell"/>
</dbReference>
<dbReference type="InterPro" id="IPR050210">
    <property type="entry name" value="tRNA_Adenine-N(6)_MTase"/>
</dbReference>
<dbReference type="Pfam" id="PF05175">
    <property type="entry name" value="MTS"/>
    <property type="match status" value="1"/>
</dbReference>
<name>A0A076IM22_9BACT</name>
<dbReference type="Gene3D" id="3.40.50.150">
    <property type="entry name" value="Vaccinia Virus protein VP39"/>
    <property type="match status" value="1"/>
</dbReference>
<comment type="catalytic activity">
    <reaction evidence="6">
        <text>adenosine(37) in tRNA1(Val) + S-adenosyl-L-methionine = N(6)-methyladenosine(37) in tRNA1(Val) + S-adenosyl-L-homocysteine + H(+)</text>
        <dbReference type="Rhea" id="RHEA:43160"/>
        <dbReference type="Rhea" id="RHEA-COMP:10369"/>
        <dbReference type="Rhea" id="RHEA-COMP:10370"/>
        <dbReference type="ChEBI" id="CHEBI:15378"/>
        <dbReference type="ChEBI" id="CHEBI:57856"/>
        <dbReference type="ChEBI" id="CHEBI:59789"/>
        <dbReference type="ChEBI" id="CHEBI:74411"/>
        <dbReference type="ChEBI" id="CHEBI:74449"/>
        <dbReference type="EC" id="2.1.1.223"/>
    </reaction>
</comment>
<dbReference type="EMBL" id="CP046176">
    <property type="protein sequence ID" value="QJR76882.1"/>
    <property type="molecule type" value="Genomic_DNA"/>
</dbReference>
<keyword evidence="3 6" id="KW-0808">Transferase</keyword>
<dbReference type="Proteomes" id="UP001181086">
    <property type="component" value="Unassembled WGS sequence"/>
</dbReference>
<keyword evidence="2 6" id="KW-0489">Methyltransferase</keyword>
<dbReference type="AlphaFoldDB" id="A0A076IM22"/>
<evidence type="ECO:0000256" key="3">
    <source>
        <dbReference type="ARBA" id="ARBA00022679"/>
    </source>
</evidence>
<dbReference type="InterPro" id="IPR007848">
    <property type="entry name" value="Small_mtfrase_dom"/>
</dbReference>
<comment type="function">
    <text evidence="6">Specifically methylates the adenine in position 37 of tRNA(1)(Val) (anticodon cmo5UAC).</text>
</comment>
<reference evidence="11 13" key="2">
    <citation type="journal article" date="2019" name="Nat. Microbiol.">
        <title>Genomic variation and strain-specific functional adaptation in the human gut microbiome during early life.</title>
        <authorList>
            <person name="Vatanen T."/>
            <person name="Plichta D.R."/>
            <person name="Somani J."/>
            <person name="Munch P.C."/>
            <person name="Arthur T.D."/>
            <person name="Hall A.B."/>
            <person name="Rudolf S."/>
            <person name="Oakeley E.J."/>
            <person name="Ke X."/>
            <person name="Young R.A."/>
            <person name="Haiser H.J."/>
            <person name="Kolde R."/>
            <person name="Yassour M."/>
            <person name="Luopajarvi K."/>
            <person name="Siljander H."/>
            <person name="Virtanen S.M."/>
            <person name="Ilonen J."/>
            <person name="Uibo R."/>
            <person name="Tillmann V."/>
            <person name="Mokurov S."/>
            <person name="Dorshakova N."/>
            <person name="Porter J.A."/>
            <person name="McHardy A.C."/>
            <person name="Lahdesmaki H."/>
            <person name="Vlamakis H."/>
            <person name="Huttenhower C."/>
            <person name="Knip M."/>
            <person name="Xavier R.J."/>
        </authorList>
    </citation>
    <scope>NUCLEOTIDE SEQUENCE [LARGE SCALE GENOMIC DNA]</scope>
    <source>
        <strain evidence="11 13">RJX1047</strain>
    </source>
</reference>
<dbReference type="InterPro" id="IPR022882">
    <property type="entry name" value="tRNA_adenine-N6_MeTrfase"/>
</dbReference>
<evidence type="ECO:0000313" key="9">
    <source>
        <dbReference type="EMBL" id="MDU0268654.1"/>
    </source>
</evidence>
<dbReference type="InterPro" id="IPR029063">
    <property type="entry name" value="SAM-dependent_MTases_sf"/>
</dbReference>
<dbReference type="GO" id="GO:0003676">
    <property type="term" value="F:nucleic acid binding"/>
    <property type="evidence" value="ECO:0007669"/>
    <property type="project" value="InterPro"/>
</dbReference>
<accession>A0A076IM22</accession>
<evidence type="ECO:0000256" key="5">
    <source>
        <dbReference type="ARBA" id="ARBA00022694"/>
    </source>
</evidence>
<dbReference type="Proteomes" id="UP001177934">
    <property type="component" value="Chromosome"/>
</dbReference>
<comment type="subcellular location">
    <subcellularLocation>
        <location evidence="6">Cytoplasm</location>
    </subcellularLocation>
</comment>
<sequence>MPNPYFSFKQFTVYHDRCAMKVGTDGVLLGAWVDVVSARNILDVGTGTGLISLMMAQRCNAQIRAVDIDADAVEQARGNVAASPWQDRIEVELQDICHFTSETLFDVIVSNPPYFTDSLKCPERQRNIARHTDLLDFDKLAESAARLLHSEGVFSVIIPADGKESFLMAATRYGLHLSHQTLIHTKPGTEPRRVLLAFKFSVDKCVTDDLTIELSRHVYSEEYIALTKEFYLKM</sequence>
<dbReference type="GO" id="GO:0008033">
    <property type="term" value="P:tRNA processing"/>
    <property type="evidence" value="ECO:0007669"/>
    <property type="project" value="UniProtKB-UniRule"/>
</dbReference>
<reference evidence="8 14" key="1">
    <citation type="journal article" date="2019" name="Nat. Med.">
        <title>A library of human gut bacterial isolates paired with longitudinal multiomics data enables mechanistic microbiome research.</title>
        <authorList>
            <person name="Poyet M."/>
            <person name="Groussin M."/>
            <person name="Gibbons S.M."/>
            <person name="Avila-Pacheco J."/>
            <person name="Jiang X."/>
            <person name="Kearney S.M."/>
            <person name="Perrotta A.R."/>
            <person name="Berdy B."/>
            <person name="Zhao S."/>
            <person name="Lieberman T.D."/>
            <person name="Swanson P.K."/>
            <person name="Smith M."/>
            <person name="Roesemann S."/>
            <person name="Alexander J.E."/>
            <person name="Rich S.A."/>
            <person name="Livny J."/>
            <person name="Vlamakis H."/>
            <person name="Clish C."/>
            <person name="Bullock K."/>
            <person name="Deik A."/>
            <person name="Scott J."/>
            <person name="Pierce K.A."/>
            <person name="Xavier R.J."/>
            <person name="Alm E.J."/>
        </authorList>
    </citation>
    <scope>NUCLEOTIDE SEQUENCE [LARGE SCALE GENOMIC DNA]</scope>
    <source>
        <strain evidence="8 14">BIOML-A5</strain>
    </source>
</reference>
<dbReference type="HAMAP" id="MF_01872">
    <property type="entry name" value="tRNA_methyltr_YfiC"/>
    <property type="match status" value="1"/>
</dbReference>
<evidence type="ECO:0000256" key="4">
    <source>
        <dbReference type="ARBA" id="ARBA00022691"/>
    </source>
</evidence>
<dbReference type="KEGG" id="bdo:EL88_09115"/>
<dbReference type="InterPro" id="IPR002052">
    <property type="entry name" value="DNA_methylase_N6_adenine_CS"/>
</dbReference>